<dbReference type="Proteomes" id="UP000799757">
    <property type="component" value="Unassembled WGS sequence"/>
</dbReference>
<feature type="compositionally biased region" description="Basic residues" evidence="1">
    <location>
        <begin position="91"/>
        <end position="101"/>
    </location>
</feature>
<evidence type="ECO:0000256" key="2">
    <source>
        <dbReference type="SAM" id="SignalP"/>
    </source>
</evidence>
<keyword evidence="4" id="KW-1185">Reference proteome</keyword>
<sequence length="117" mass="12941">MMLVTTTLVMLITTSVFDMPLYLSASFPFLPPSPPPNPLPFTASITRHHKPQASLPKFEQTHMNHSQHHTPRNHHTSAQPIPPHAITSRPLSRKQSFRCKPRCSSVSPAATLAGQTS</sequence>
<dbReference type="AlphaFoldDB" id="A0A6A6XEF2"/>
<protein>
    <submittedName>
        <fullName evidence="3">Uncharacterized protein</fullName>
    </submittedName>
</protein>
<keyword evidence="2" id="KW-0732">Signal</keyword>
<feature type="compositionally biased region" description="Basic residues" evidence="1">
    <location>
        <begin position="65"/>
        <end position="75"/>
    </location>
</feature>
<reference evidence="3" key="1">
    <citation type="journal article" date="2020" name="Stud. Mycol.">
        <title>101 Dothideomycetes genomes: a test case for predicting lifestyles and emergence of pathogens.</title>
        <authorList>
            <person name="Haridas S."/>
            <person name="Albert R."/>
            <person name="Binder M."/>
            <person name="Bloem J."/>
            <person name="Labutti K."/>
            <person name="Salamov A."/>
            <person name="Andreopoulos B."/>
            <person name="Baker S."/>
            <person name="Barry K."/>
            <person name="Bills G."/>
            <person name="Bluhm B."/>
            <person name="Cannon C."/>
            <person name="Castanera R."/>
            <person name="Culley D."/>
            <person name="Daum C."/>
            <person name="Ezra D."/>
            <person name="Gonzalez J."/>
            <person name="Henrissat B."/>
            <person name="Kuo A."/>
            <person name="Liang C."/>
            <person name="Lipzen A."/>
            <person name="Lutzoni F."/>
            <person name="Magnuson J."/>
            <person name="Mondo S."/>
            <person name="Nolan M."/>
            <person name="Ohm R."/>
            <person name="Pangilinan J."/>
            <person name="Park H.-J."/>
            <person name="Ramirez L."/>
            <person name="Alfaro M."/>
            <person name="Sun H."/>
            <person name="Tritt A."/>
            <person name="Yoshinaga Y."/>
            <person name="Zwiers L.-H."/>
            <person name="Turgeon B."/>
            <person name="Goodwin S."/>
            <person name="Spatafora J."/>
            <person name="Crous P."/>
            <person name="Grigoriev I."/>
        </authorList>
    </citation>
    <scope>NUCLEOTIDE SEQUENCE</scope>
    <source>
        <strain evidence="3">CBS 109.77</strain>
    </source>
</reference>
<organism evidence="3 4">
    <name type="scientific">Melanomma pulvis-pyrius CBS 109.77</name>
    <dbReference type="NCBI Taxonomy" id="1314802"/>
    <lineage>
        <taxon>Eukaryota</taxon>
        <taxon>Fungi</taxon>
        <taxon>Dikarya</taxon>
        <taxon>Ascomycota</taxon>
        <taxon>Pezizomycotina</taxon>
        <taxon>Dothideomycetes</taxon>
        <taxon>Pleosporomycetidae</taxon>
        <taxon>Pleosporales</taxon>
        <taxon>Melanommataceae</taxon>
        <taxon>Melanomma</taxon>
    </lineage>
</organism>
<feature type="signal peptide" evidence="2">
    <location>
        <begin position="1"/>
        <end position="18"/>
    </location>
</feature>
<evidence type="ECO:0000256" key="1">
    <source>
        <dbReference type="SAM" id="MobiDB-lite"/>
    </source>
</evidence>
<feature type="compositionally biased region" description="Polar residues" evidence="1">
    <location>
        <begin position="104"/>
        <end position="117"/>
    </location>
</feature>
<gene>
    <name evidence="3" type="ORF">K505DRAFT_30885</name>
</gene>
<accession>A0A6A6XEF2</accession>
<feature type="chain" id="PRO_5025499081" evidence="2">
    <location>
        <begin position="19"/>
        <end position="117"/>
    </location>
</feature>
<proteinExistence type="predicted"/>
<name>A0A6A6XEF2_9PLEO</name>
<evidence type="ECO:0000313" key="3">
    <source>
        <dbReference type="EMBL" id="KAF2794077.1"/>
    </source>
</evidence>
<evidence type="ECO:0000313" key="4">
    <source>
        <dbReference type="Proteomes" id="UP000799757"/>
    </source>
</evidence>
<dbReference type="EMBL" id="MU001903">
    <property type="protein sequence ID" value="KAF2794077.1"/>
    <property type="molecule type" value="Genomic_DNA"/>
</dbReference>
<feature type="region of interest" description="Disordered" evidence="1">
    <location>
        <begin position="31"/>
        <end position="117"/>
    </location>
</feature>